<dbReference type="RefSeq" id="WP_058278860.1">
    <property type="nucleotide sequence ID" value="NZ_CYPU01000068.1"/>
</dbReference>
<reference evidence="15 16" key="1">
    <citation type="submission" date="2015-09" db="EMBL/GenBank/DDBJ databases">
        <authorList>
            <consortium name="Swine Surveillance"/>
        </authorList>
    </citation>
    <scope>NUCLEOTIDE SEQUENCE [LARGE SCALE GENOMIC DNA]</scope>
    <source>
        <strain evidence="15 16">CECT 4292</strain>
    </source>
</reference>
<dbReference type="PANTHER" id="PTHR11538">
    <property type="entry name" value="PHENYLALANYL-TRNA SYNTHETASE"/>
    <property type="match status" value="1"/>
</dbReference>
<evidence type="ECO:0000313" key="15">
    <source>
        <dbReference type="EMBL" id="CUH49461.1"/>
    </source>
</evidence>
<evidence type="ECO:0000256" key="8">
    <source>
        <dbReference type="ARBA" id="ARBA00022840"/>
    </source>
</evidence>
<gene>
    <name evidence="13 15" type="primary">pheS</name>
    <name evidence="15" type="ORF">RUA4292_03657</name>
</gene>
<name>A0A0P1F357_9RHOB</name>
<dbReference type="InterPro" id="IPR010978">
    <property type="entry name" value="tRNA-bd_arm"/>
</dbReference>
<proteinExistence type="inferred from homology"/>
<keyword evidence="9 13" id="KW-0460">Magnesium</keyword>
<sequence>MDDLKGKYLGQIADAGDENALEAIRVAAVGKKGEVALKMRELGKMTPEERQVAGPALNALKDEINSALSAKKAALADAALDERLRTEWLDVTLPTRARRQGAIHPVSQATEELTAIFAELGFSVAEGPWIEDDWYNFDALNIPGHHPARAEMDTFYMHRAEGDNRPPHVLRTHTSPVQIRSMEKQGAPIRIICPGGVYRADYDQTHTPMFHQVEGLAIDKDISMANLKWVLEEFVKAFFEVDDVELRFRASHFPFTEPSAEVDIRCSWDNGQLKIGEGDDWMEILGSGMVHPKVIAAGGIDPEVYQGFAFGIGIDRLAMLKYGIPDLRAFFDSDLRWLRHYGFAALDMPNLHGGLSR</sequence>
<comment type="subunit">
    <text evidence="3 13">Tetramer of two alpha and two beta subunits.</text>
</comment>
<dbReference type="GO" id="GO:0000049">
    <property type="term" value="F:tRNA binding"/>
    <property type="evidence" value="ECO:0007669"/>
    <property type="project" value="InterPro"/>
</dbReference>
<dbReference type="InterPro" id="IPR006195">
    <property type="entry name" value="aa-tRNA-synth_II"/>
</dbReference>
<dbReference type="GO" id="GO:0004826">
    <property type="term" value="F:phenylalanine-tRNA ligase activity"/>
    <property type="evidence" value="ECO:0007669"/>
    <property type="project" value="UniProtKB-UniRule"/>
</dbReference>
<dbReference type="GO" id="GO:0000287">
    <property type="term" value="F:magnesium ion binding"/>
    <property type="evidence" value="ECO:0007669"/>
    <property type="project" value="UniProtKB-UniRule"/>
</dbReference>
<dbReference type="GO" id="GO:0006432">
    <property type="term" value="P:phenylalanyl-tRNA aminoacylation"/>
    <property type="evidence" value="ECO:0007669"/>
    <property type="project" value="UniProtKB-UniRule"/>
</dbReference>
<keyword evidence="7 13" id="KW-0547">Nucleotide-binding</keyword>
<dbReference type="SUPFAM" id="SSF46589">
    <property type="entry name" value="tRNA-binding arm"/>
    <property type="match status" value="1"/>
</dbReference>
<comment type="catalytic activity">
    <reaction evidence="12 13">
        <text>tRNA(Phe) + L-phenylalanine + ATP = L-phenylalanyl-tRNA(Phe) + AMP + diphosphate + H(+)</text>
        <dbReference type="Rhea" id="RHEA:19413"/>
        <dbReference type="Rhea" id="RHEA-COMP:9668"/>
        <dbReference type="Rhea" id="RHEA-COMP:9699"/>
        <dbReference type="ChEBI" id="CHEBI:15378"/>
        <dbReference type="ChEBI" id="CHEBI:30616"/>
        <dbReference type="ChEBI" id="CHEBI:33019"/>
        <dbReference type="ChEBI" id="CHEBI:58095"/>
        <dbReference type="ChEBI" id="CHEBI:78442"/>
        <dbReference type="ChEBI" id="CHEBI:78531"/>
        <dbReference type="ChEBI" id="CHEBI:456215"/>
        <dbReference type="EC" id="6.1.1.20"/>
    </reaction>
</comment>
<keyword evidence="10 13" id="KW-0648">Protein biosynthesis</keyword>
<dbReference type="InterPro" id="IPR022911">
    <property type="entry name" value="Phe_tRNA_ligase_alpha1_bac"/>
</dbReference>
<keyword evidence="8 13" id="KW-0067">ATP-binding</keyword>
<evidence type="ECO:0000256" key="9">
    <source>
        <dbReference type="ARBA" id="ARBA00022842"/>
    </source>
</evidence>
<evidence type="ECO:0000256" key="13">
    <source>
        <dbReference type="HAMAP-Rule" id="MF_00281"/>
    </source>
</evidence>
<protein>
    <recommendedName>
        <fullName evidence="13">Phenylalanine--tRNA ligase alpha subunit</fullName>
        <ecNumber evidence="13">6.1.1.20</ecNumber>
    </recommendedName>
    <alternativeName>
        <fullName evidence="13">Phenylalanyl-tRNA synthetase alpha subunit</fullName>
        <shortName evidence="13">PheRS</shortName>
    </alternativeName>
</protein>
<dbReference type="STRING" id="81569.RUM4293_02515"/>
<dbReference type="HAMAP" id="MF_00281">
    <property type="entry name" value="Phe_tRNA_synth_alpha1"/>
    <property type="match status" value="1"/>
</dbReference>
<evidence type="ECO:0000259" key="14">
    <source>
        <dbReference type="PROSITE" id="PS50862"/>
    </source>
</evidence>
<evidence type="ECO:0000256" key="7">
    <source>
        <dbReference type="ARBA" id="ARBA00022741"/>
    </source>
</evidence>
<dbReference type="CDD" id="cd00496">
    <property type="entry name" value="PheRS_alpha_core"/>
    <property type="match status" value="1"/>
</dbReference>
<dbReference type="NCBIfam" id="TIGR00468">
    <property type="entry name" value="pheS"/>
    <property type="match status" value="1"/>
</dbReference>
<feature type="domain" description="Aminoacyl-transfer RNA synthetases class-II family profile" evidence="14">
    <location>
        <begin position="116"/>
        <end position="349"/>
    </location>
</feature>
<dbReference type="AlphaFoldDB" id="A0A0P1F357"/>
<evidence type="ECO:0000256" key="11">
    <source>
        <dbReference type="ARBA" id="ARBA00023146"/>
    </source>
</evidence>
<keyword evidence="4 13" id="KW-0963">Cytoplasm</keyword>
<evidence type="ECO:0000256" key="2">
    <source>
        <dbReference type="ARBA" id="ARBA00010207"/>
    </source>
</evidence>
<comment type="subcellular location">
    <subcellularLocation>
        <location evidence="1 13">Cytoplasm</location>
    </subcellularLocation>
</comment>
<feature type="binding site" evidence="13">
    <location>
        <position position="257"/>
    </location>
    <ligand>
        <name>Mg(2+)</name>
        <dbReference type="ChEBI" id="CHEBI:18420"/>
        <note>shared with beta subunit</note>
    </ligand>
</feature>
<evidence type="ECO:0000256" key="6">
    <source>
        <dbReference type="ARBA" id="ARBA00022723"/>
    </source>
</evidence>
<accession>A0A0P1F357</accession>
<evidence type="ECO:0000256" key="3">
    <source>
        <dbReference type="ARBA" id="ARBA00011209"/>
    </source>
</evidence>
<dbReference type="SUPFAM" id="SSF55681">
    <property type="entry name" value="Class II aaRS and biotin synthetases"/>
    <property type="match status" value="1"/>
</dbReference>
<dbReference type="Pfam" id="PF02912">
    <property type="entry name" value="Phe_tRNA-synt_N"/>
    <property type="match status" value="1"/>
</dbReference>
<dbReference type="InterPro" id="IPR045864">
    <property type="entry name" value="aa-tRNA-synth_II/BPL/LPL"/>
</dbReference>
<keyword evidence="11 13" id="KW-0030">Aminoacyl-tRNA synthetase</keyword>
<evidence type="ECO:0000313" key="16">
    <source>
        <dbReference type="Proteomes" id="UP000050783"/>
    </source>
</evidence>
<dbReference type="OrthoDB" id="9800719at2"/>
<dbReference type="GeneID" id="55494798"/>
<evidence type="ECO:0000256" key="12">
    <source>
        <dbReference type="ARBA" id="ARBA00049255"/>
    </source>
</evidence>
<dbReference type="InterPro" id="IPR004529">
    <property type="entry name" value="Phe-tRNA-synth_IIc_asu"/>
</dbReference>
<dbReference type="Proteomes" id="UP000050783">
    <property type="component" value="Unassembled WGS sequence"/>
</dbReference>
<dbReference type="Gene3D" id="3.30.930.10">
    <property type="entry name" value="Bira Bifunctional Protein, Domain 2"/>
    <property type="match status" value="1"/>
</dbReference>
<evidence type="ECO:0000256" key="5">
    <source>
        <dbReference type="ARBA" id="ARBA00022598"/>
    </source>
</evidence>
<dbReference type="Pfam" id="PF01409">
    <property type="entry name" value="tRNA-synt_2d"/>
    <property type="match status" value="1"/>
</dbReference>
<dbReference type="GO" id="GO:0005737">
    <property type="term" value="C:cytoplasm"/>
    <property type="evidence" value="ECO:0007669"/>
    <property type="project" value="UniProtKB-SubCell"/>
</dbReference>
<dbReference type="InterPro" id="IPR002319">
    <property type="entry name" value="Phenylalanyl-tRNA_Synthase"/>
</dbReference>
<evidence type="ECO:0000256" key="4">
    <source>
        <dbReference type="ARBA" id="ARBA00022490"/>
    </source>
</evidence>
<keyword evidence="6 13" id="KW-0479">Metal-binding</keyword>
<dbReference type="InterPro" id="IPR004188">
    <property type="entry name" value="Phe-tRNA_ligase_II_N"/>
</dbReference>
<dbReference type="EC" id="6.1.1.20" evidence="13"/>
<dbReference type="PROSITE" id="PS50862">
    <property type="entry name" value="AA_TRNA_LIGASE_II"/>
    <property type="match status" value="1"/>
</dbReference>
<evidence type="ECO:0000256" key="1">
    <source>
        <dbReference type="ARBA" id="ARBA00004496"/>
    </source>
</evidence>
<dbReference type="EMBL" id="CYPU01000068">
    <property type="protein sequence ID" value="CUH49461.1"/>
    <property type="molecule type" value="Genomic_DNA"/>
</dbReference>
<comment type="similarity">
    <text evidence="2 13">Belongs to the class-II aminoacyl-tRNA synthetase family. Phe-tRNA synthetase alpha subunit type 1 subfamily.</text>
</comment>
<organism evidence="15 16">
    <name type="scientific">Ruegeria atlantica</name>
    <dbReference type="NCBI Taxonomy" id="81569"/>
    <lineage>
        <taxon>Bacteria</taxon>
        <taxon>Pseudomonadati</taxon>
        <taxon>Pseudomonadota</taxon>
        <taxon>Alphaproteobacteria</taxon>
        <taxon>Rhodobacterales</taxon>
        <taxon>Roseobacteraceae</taxon>
        <taxon>Ruegeria</taxon>
    </lineage>
</organism>
<keyword evidence="5 13" id="KW-0436">Ligase</keyword>
<comment type="cofactor">
    <cofactor evidence="13">
        <name>Mg(2+)</name>
        <dbReference type="ChEBI" id="CHEBI:18420"/>
    </cofactor>
    <text evidence="13">Binds 2 magnesium ions per tetramer.</text>
</comment>
<dbReference type="FunFam" id="3.30.930.10:FF:000003">
    <property type="entry name" value="Phenylalanine--tRNA ligase alpha subunit"/>
    <property type="match status" value="1"/>
</dbReference>
<dbReference type="GO" id="GO:0005524">
    <property type="term" value="F:ATP binding"/>
    <property type="evidence" value="ECO:0007669"/>
    <property type="project" value="UniProtKB-UniRule"/>
</dbReference>
<evidence type="ECO:0000256" key="10">
    <source>
        <dbReference type="ARBA" id="ARBA00022917"/>
    </source>
</evidence>
<dbReference type="PANTHER" id="PTHR11538:SF41">
    <property type="entry name" value="PHENYLALANINE--TRNA LIGASE, MITOCHONDRIAL"/>
    <property type="match status" value="1"/>
</dbReference>